<dbReference type="Proteomes" id="UP000050996">
    <property type="component" value="Unassembled WGS sequence"/>
</dbReference>
<dbReference type="PATRIC" id="fig|1637975.4.peg.4758"/>
<comment type="caution">
    <text evidence="2">The sequence shown here is derived from an EMBL/GenBank/DDBJ whole genome shotgun (WGS) entry which is preliminary data.</text>
</comment>
<dbReference type="RefSeq" id="WP_053478817.1">
    <property type="nucleotide sequence ID" value="NZ_CP085712.1"/>
</dbReference>
<evidence type="ECO:0000256" key="1">
    <source>
        <dbReference type="SAM" id="Coils"/>
    </source>
</evidence>
<feature type="coiled-coil region" evidence="1">
    <location>
        <begin position="25"/>
        <end position="73"/>
    </location>
</feature>
<organism evidence="2 3">
    <name type="scientific">Cytobacillus solani</name>
    <dbReference type="NCBI Taxonomy" id="1637975"/>
    <lineage>
        <taxon>Bacteria</taxon>
        <taxon>Bacillati</taxon>
        <taxon>Bacillota</taxon>
        <taxon>Bacilli</taxon>
        <taxon>Bacillales</taxon>
        <taxon>Bacillaceae</taxon>
        <taxon>Cytobacillus</taxon>
    </lineage>
</organism>
<dbReference type="AlphaFoldDB" id="A0A0Q3QUI5"/>
<evidence type="ECO:0000313" key="2">
    <source>
        <dbReference type="EMBL" id="KQL21264.1"/>
    </source>
</evidence>
<evidence type="ECO:0000313" key="3">
    <source>
        <dbReference type="Proteomes" id="UP000050996"/>
    </source>
</evidence>
<keyword evidence="3" id="KW-1185">Reference proteome</keyword>
<dbReference type="EMBL" id="LJIX01000006">
    <property type="protein sequence ID" value="KQL21264.1"/>
    <property type="molecule type" value="Genomic_DNA"/>
</dbReference>
<name>A0A0Q3QUI5_9BACI</name>
<reference evidence="2 3" key="1">
    <citation type="submission" date="2015-09" db="EMBL/GenBank/DDBJ databases">
        <title>Genome sequencing project for genomic taxonomy and phylogenomics of Bacillus-like bacteria.</title>
        <authorList>
            <person name="Liu B."/>
            <person name="Wang J."/>
            <person name="Zhu Y."/>
            <person name="Liu G."/>
            <person name="Chen Q."/>
            <person name="Chen Z."/>
            <person name="Lan J."/>
            <person name="Che J."/>
            <person name="Ge C."/>
            <person name="Shi H."/>
            <person name="Pan Z."/>
            <person name="Liu X."/>
        </authorList>
    </citation>
    <scope>NUCLEOTIDE SEQUENCE [LARGE SCALE GENOMIC DNA]</scope>
    <source>
        <strain evidence="2 3">FJAT-18043</strain>
    </source>
</reference>
<proteinExistence type="predicted"/>
<protein>
    <submittedName>
        <fullName evidence="2">Uncharacterized protein</fullName>
    </submittedName>
</protein>
<gene>
    <name evidence="2" type="ORF">AN957_23665</name>
</gene>
<sequence length="87" mass="10141">MNLLANKGYGIYDRVDIDMDDFMFLHRLAEKTNQLQKEISHWKKAFDNENKIAGHLQKKVECLEKELRSYQEIADISEIGIAGAERN</sequence>
<accession>A0A0Q3QUI5</accession>
<keyword evidence="1" id="KW-0175">Coiled coil</keyword>